<feature type="transmembrane region" description="Helical" evidence="4">
    <location>
        <begin position="370"/>
        <end position="390"/>
    </location>
</feature>
<dbReference type="InterPro" id="IPR036259">
    <property type="entry name" value="MFS_trans_sf"/>
</dbReference>
<evidence type="ECO:0000313" key="6">
    <source>
        <dbReference type="Proteomes" id="UP000009286"/>
    </source>
</evidence>
<dbReference type="PANTHER" id="PTHR23530:SF1">
    <property type="entry name" value="PERMEASE, MAJOR FACILITATOR SUPERFAMILY-RELATED"/>
    <property type="match status" value="1"/>
</dbReference>
<dbReference type="RefSeq" id="WP_014101891.1">
    <property type="nucleotide sequence ID" value="NC_016026.1"/>
</dbReference>
<evidence type="ECO:0000256" key="1">
    <source>
        <dbReference type="ARBA" id="ARBA00022692"/>
    </source>
</evidence>
<feature type="transmembrane region" description="Helical" evidence="4">
    <location>
        <begin position="142"/>
        <end position="162"/>
    </location>
</feature>
<dbReference type="HOGENOM" id="CLU_603733_0_0_5"/>
<gene>
    <name evidence="5" type="ordered locus">MICA_323</name>
</gene>
<proteinExistence type="predicted"/>
<dbReference type="Pfam" id="PF07690">
    <property type="entry name" value="MFS_1"/>
    <property type="match status" value="1"/>
</dbReference>
<dbReference type="GO" id="GO:0022857">
    <property type="term" value="F:transmembrane transporter activity"/>
    <property type="evidence" value="ECO:0007669"/>
    <property type="project" value="InterPro"/>
</dbReference>
<feature type="transmembrane region" description="Helical" evidence="4">
    <location>
        <begin position="249"/>
        <end position="273"/>
    </location>
</feature>
<dbReference type="STRING" id="856793.MICA_323"/>
<feature type="transmembrane region" description="Helical" evidence="4">
    <location>
        <begin position="12"/>
        <end position="33"/>
    </location>
</feature>
<dbReference type="EMBL" id="CP002382">
    <property type="protein sequence ID" value="AEP08668.1"/>
    <property type="molecule type" value="Genomic_DNA"/>
</dbReference>
<evidence type="ECO:0000313" key="5">
    <source>
        <dbReference type="EMBL" id="AEP08668.1"/>
    </source>
</evidence>
<dbReference type="KEGG" id="mai:MICA_323"/>
<accession>G2KR16</accession>
<feature type="transmembrane region" description="Helical" evidence="4">
    <location>
        <begin position="217"/>
        <end position="237"/>
    </location>
</feature>
<dbReference type="OrthoDB" id="9816124at2"/>
<feature type="transmembrane region" description="Helical" evidence="4">
    <location>
        <begin position="105"/>
        <end position="122"/>
    </location>
</feature>
<feature type="transmembrane region" description="Helical" evidence="4">
    <location>
        <begin position="336"/>
        <end position="358"/>
    </location>
</feature>
<feature type="transmembrane region" description="Helical" evidence="4">
    <location>
        <begin position="45"/>
        <end position="63"/>
    </location>
</feature>
<name>G2KR16_MICAA</name>
<dbReference type="InterPro" id="IPR053160">
    <property type="entry name" value="MFS_DHA3_Transporter"/>
</dbReference>
<keyword evidence="1 4" id="KW-0812">Transmembrane</keyword>
<dbReference type="eggNOG" id="COG0477">
    <property type="taxonomic scope" value="Bacteria"/>
</dbReference>
<dbReference type="SUPFAM" id="SSF103473">
    <property type="entry name" value="MFS general substrate transporter"/>
    <property type="match status" value="1"/>
</dbReference>
<evidence type="ECO:0000256" key="2">
    <source>
        <dbReference type="ARBA" id="ARBA00022989"/>
    </source>
</evidence>
<dbReference type="Gene3D" id="1.20.1250.20">
    <property type="entry name" value="MFS general substrate transporter like domains"/>
    <property type="match status" value="1"/>
</dbReference>
<feature type="transmembrane region" description="Helical" evidence="4">
    <location>
        <begin position="285"/>
        <end position="316"/>
    </location>
</feature>
<dbReference type="InterPro" id="IPR011701">
    <property type="entry name" value="MFS"/>
</dbReference>
<feature type="transmembrane region" description="Helical" evidence="4">
    <location>
        <begin position="75"/>
        <end position="93"/>
    </location>
</feature>
<keyword evidence="3 4" id="KW-0472">Membrane</keyword>
<keyword evidence="2 4" id="KW-1133">Transmembrane helix</keyword>
<dbReference type="AlphaFoldDB" id="G2KR16"/>
<protein>
    <submittedName>
        <fullName evidence="5">Major Facilitator Superfamily protein</fullName>
    </submittedName>
</protein>
<reference evidence="5 6" key="1">
    <citation type="journal article" date="2011" name="BMC Genomics">
        <title>Genomic insights into an obligate epibiotic bacterial predator: Micavibrio aeruginosavorus ARL-13.</title>
        <authorList>
            <person name="Wang Z."/>
            <person name="Kadouri D."/>
            <person name="Wu M."/>
        </authorList>
    </citation>
    <scope>NUCLEOTIDE SEQUENCE [LARGE SCALE GENOMIC DNA]</scope>
    <source>
        <strain evidence="5 6">ARL-13</strain>
    </source>
</reference>
<organism evidence="5 6">
    <name type="scientific">Micavibrio aeruginosavorus (strain ARL-13)</name>
    <dbReference type="NCBI Taxonomy" id="856793"/>
    <lineage>
        <taxon>Bacteria</taxon>
        <taxon>Pseudomonadati</taxon>
        <taxon>Bdellovibrionota</taxon>
        <taxon>Bdellovibrionia</taxon>
        <taxon>Bdellovibrionales</taxon>
        <taxon>Pseudobdellovibrionaceae</taxon>
        <taxon>Micavibrio</taxon>
    </lineage>
</organism>
<evidence type="ECO:0000256" key="4">
    <source>
        <dbReference type="SAM" id="Phobius"/>
    </source>
</evidence>
<sequence length="398" mass="43050">MTKEQITNRNILLLNLHNIGISAIFILPVFLLYYQDVIGIGFRELMIGEAIFSAVVLLMEVPSGWLSDVWKRKHTLMLGSAINMVGFALLWNADSFLDACIAQGLLGVGVSLNSGTVQAFLYDTLLDQGREDEFSKREGTRFSYGFYSIAAASAVGGFLYAIDPHLAMGLTGFGYAFAIVCAALLVEPARHKRAAEKHPIADMIETMRYALHGHREVAMLIFAGAVMFCGTKVLLWTQQPYYIANDVPAAWFGVLGASGFLISAVAGQFSHILPAHWPNRYVLGGLLAFEVLICAIAGIFIGWVGVVLILCGYLVYGLGQPRMQAALNKRVDSTRRATILSTASLMVHVMAIPAMTVFGILEGSIGIDGALLALGGFIALLGGPFMIGLIRAEKRLVV</sequence>
<dbReference type="PANTHER" id="PTHR23530">
    <property type="entry name" value="TRANSPORT PROTEIN-RELATED"/>
    <property type="match status" value="1"/>
</dbReference>
<evidence type="ECO:0000256" key="3">
    <source>
        <dbReference type="ARBA" id="ARBA00023136"/>
    </source>
</evidence>
<keyword evidence="6" id="KW-1185">Reference proteome</keyword>
<dbReference type="Proteomes" id="UP000009286">
    <property type="component" value="Chromosome"/>
</dbReference>